<dbReference type="AlphaFoldDB" id="A0A556TWT8"/>
<comment type="caution">
    <text evidence="1">The sequence shown here is derived from an EMBL/GenBank/DDBJ whole genome shotgun (WGS) entry which is preliminary data.</text>
</comment>
<evidence type="ECO:0000313" key="1">
    <source>
        <dbReference type="EMBL" id="TSK98496.1"/>
    </source>
</evidence>
<reference evidence="1 2" key="1">
    <citation type="journal article" date="2019" name="Genome Biol. Evol.">
        <title>Whole-Genome Sequencing of the Giant Devil Catfish, Bagarius yarrelli.</title>
        <authorList>
            <person name="Jiang W."/>
            <person name="Lv Y."/>
            <person name="Cheng L."/>
            <person name="Yang K."/>
            <person name="Chao B."/>
            <person name="Wang X."/>
            <person name="Li Y."/>
            <person name="Pan X."/>
            <person name="You X."/>
            <person name="Zhang Y."/>
            <person name="Yang J."/>
            <person name="Li J."/>
            <person name="Zhang X."/>
            <person name="Liu S."/>
            <person name="Sun C."/>
            <person name="Yang J."/>
            <person name="Shi Q."/>
        </authorList>
    </citation>
    <scope>NUCLEOTIDE SEQUENCE [LARGE SCALE GENOMIC DNA]</scope>
    <source>
        <strain evidence="1">JWS20170419001</strain>
        <tissue evidence="1">Muscle</tissue>
    </source>
</reference>
<dbReference type="EMBL" id="VCAZ01000024">
    <property type="protein sequence ID" value="TSK98496.1"/>
    <property type="molecule type" value="Genomic_DNA"/>
</dbReference>
<dbReference type="OrthoDB" id="8964441at2759"/>
<gene>
    <name evidence="1" type="ORF">Baya_5410</name>
</gene>
<evidence type="ECO:0000313" key="2">
    <source>
        <dbReference type="Proteomes" id="UP000319801"/>
    </source>
</evidence>
<proteinExistence type="predicted"/>
<protein>
    <submittedName>
        <fullName evidence="1">Uncharacterized protein</fullName>
    </submittedName>
</protein>
<accession>A0A556TWT8</accession>
<organism evidence="1 2">
    <name type="scientific">Bagarius yarrelli</name>
    <name type="common">Goonch</name>
    <name type="synonym">Bagrus yarrelli</name>
    <dbReference type="NCBI Taxonomy" id="175774"/>
    <lineage>
        <taxon>Eukaryota</taxon>
        <taxon>Metazoa</taxon>
        <taxon>Chordata</taxon>
        <taxon>Craniata</taxon>
        <taxon>Vertebrata</taxon>
        <taxon>Euteleostomi</taxon>
        <taxon>Actinopterygii</taxon>
        <taxon>Neopterygii</taxon>
        <taxon>Teleostei</taxon>
        <taxon>Ostariophysi</taxon>
        <taxon>Siluriformes</taxon>
        <taxon>Sisoridae</taxon>
        <taxon>Sisorinae</taxon>
        <taxon>Bagarius</taxon>
    </lineage>
</organism>
<keyword evidence="2" id="KW-1185">Reference proteome</keyword>
<sequence>MATGDPAASRPFFSIERSAFHHKRCPSHSLHTPKIHLHLKDFQPLCSDLQEASQYTDYEVSHYTDHEASQYTDHEATLYTDHEATQYTDHEAYTAAAVHQSRSDAVQPFKKRRSTTDHKASQYTNHEATLYTHLLGTSALVFLLLPLVFSCKTTKTKDEISQDYKYIIHKQLEHILPPIERISVVTCTRLPKNISDHLHTKLPKLMKDINASLGCPCASNQEAEQTARWPDTQSLQKKFCRLKRLLMTIQNAYEQHNSAQFEPVASVHPVGGARTLTEGDSQQYAGLVIHYSATLG</sequence>
<name>A0A556TWT8_BAGYA</name>
<dbReference type="Proteomes" id="UP000319801">
    <property type="component" value="Unassembled WGS sequence"/>
</dbReference>